<feature type="domain" description="Vta1 C-terminal" evidence="10">
    <location>
        <begin position="200"/>
        <end position="231"/>
    </location>
</feature>
<dbReference type="InterPro" id="IPR023175">
    <property type="entry name" value="Vta1/CALS_N_sf"/>
</dbReference>
<evidence type="ECO:0000256" key="3">
    <source>
        <dbReference type="ARBA" id="ARBA00007895"/>
    </source>
</evidence>
<dbReference type="PANTHER" id="PTHR46009:SF1">
    <property type="entry name" value="VACUOLAR PROTEIN SORTING-ASSOCIATED PROTEIN VTA1 HOMOLOG"/>
    <property type="match status" value="1"/>
</dbReference>
<protein>
    <submittedName>
        <fullName evidence="11">Protein HOMOLOG OF MAMMALIAN LYST-INTERACTING PROTEIN 5 (Protein EXTENSIN-LIKE) (EXT-LIKE)</fullName>
    </submittedName>
</protein>
<organism evidence="11 12">
    <name type="scientific">Durusdinium trenchii</name>
    <dbReference type="NCBI Taxonomy" id="1381693"/>
    <lineage>
        <taxon>Eukaryota</taxon>
        <taxon>Sar</taxon>
        <taxon>Alveolata</taxon>
        <taxon>Dinophyceae</taxon>
        <taxon>Suessiales</taxon>
        <taxon>Symbiodiniaceae</taxon>
        <taxon>Durusdinium</taxon>
    </lineage>
</organism>
<evidence type="ECO:0000313" key="11">
    <source>
        <dbReference type="EMBL" id="CAK9079068.1"/>
    </source>
</evidence>
<evidence type="ECO:0000256" key="8">
    <source>
        <dbReference type="ARBA" id="ARBA00023136"/>
    </source>
</evidence>
<keyword evidence="6" id="KW-0967">Endosome</keyword>
<dbReference type="InterPro" id="IPR041212">
    <property type="entry name" value="Vta1_C"/>
</dbReference>
<evidence type="ECO:0000259" key="9">
    <source>
        <dbReference type="Pfam" id="PF04652"/>
    </source>
</evidence>
<name>A0ABP0PU18_9DINO</name>
<evidence type="ECO:0000256" key="5">
    <source>
        <dbReference type="ARBA" id="ARBA00022490"/>
    </source>
</evidence>
<evidence type="ECO:0000256" key="6">
    <source>
        <dbReference type="ARBA" id="ARBA00022753"/>
    </source>
</evidence>
<comment type="subcellular location">
    <subcellularLocation>
        <location evidence="2">Cytoplasm</location>
    </subcellularLocation>
    <subcellularLocation>
        <location evidence="1">Endosome membrane</location>
        <topology evidence="1">Peripheral membrane protein</topology>
    </subcellularLocation>
</comment>
<evidence type="ECO:0000313" key="12">
    <source>
        <dbReference type="Proteomes" id="UP001642464"/>
    </source>
</evidence>
<evidence type="ECO:0000259" key="10">
    <source>
        <dbReference type="Pfam" id="PF18097"/>
    </source>
</evidence>
<keyword evidence="12" id="KW-1185">Reference proteome</keyword>
<keyword evidence="5" id="KW-0963">Cytoplasm</keyword>
<reference evidence="11 12" key="1">
    <citation type="submission" date="2024-02" db="EMBL/GenBank/DDBJ databases">
        <authorList>
            <person name="Chen Y."/>
            <person name="Shah S."/>
            <person name="Dougan E. K."/>
            <person name="Thang M."/>
            <person name="Chan C."/>
        </authorList>
    </citation>
    <scope>NUCLEOTIDE SEQUENCE [LARGE SCALE GENOMIC DNA]</scope>
</reference>
<feature type="domain" description="Vta1/callose synthase N-terminal" evidence="9">
    <location>
        <begin position="8"/>
        <end position="151"/>
    </location>
</feature>
<dbReference type="InterPro" id="IPR039431">
    <property type="entry name" value="Vta1/CALS_N"/>
</dbReference>
<proteinExistence type="inferred from homology"/>
<comment type="caution">
    <text evidence="11">The sequence shown here is derived from an EMBL/GenBank/DDBJ whole genome shotgun (WGS) entry which is preliminary data.</text>
</comment>
<dbReference type="InterPro" id="IPR044538">
    <property type="entry name" value="Vta1-like"/>
</dbReference>
<dbReference type="Gene3D" id="1.20.5.420">
    <property type="entry name" value="Immunoglobulin FC, subunit C"/>
    <property type="match status" value="1"/>
</dbReference>
<evidence type="ECO:0000256" key="4">
    <source>
        <dbReference type="ARBA" id="ARBA00022448"/>
    </source>
</evidence>
<dbReference type="Pfam" id="PF18097">
    <property type="entry name" value="Vta1_C"/>
    <property type="match status" value="1"/>
</dbReference>
<dbReference type="PANTHER" id="PTHR46009">
    <property type="entry name" value="VACUOLAR PROTEIN SORTING-ASSOCIATED PROTEIN VTA1 HOMOLOG"/>
    <property type="match status" value="1"/>
</dbReference>
<gene>
    <name evidence="11" type="ORF">SCF082_LOCUS37743</name>
</gene>
<keyword evidence="8" id="KW-0472">Membrane</keyword>
<dbReference type="Proteomes" id="UP001642464">
    <property type="component" value="Unassembled WGS sequence"/>
</dbReference>
<dbReference type="Pfam" id="PF04652">
    <property type="entry name" value="Vta1"/>
    <property type="match status" value="1"/>
</dbReference>
<sequence>MAAQAKWRPYLQRATELAAHQPVVAHFCRLHAIEMMIHASRKGDAAPDLQNQLLAELQIAEESKKSLNLQSSADGQTTTEAFALRVFDAADAADRAAVDSSSQAAVIQKFYASALFLDVCAQFYDGELPPDLAEKARYARFRVVKIREGLKQGVPSYPAGLEGAPTPAVAPGLGSAPAASVAAAASSAPSMPRAAGAREEAQKKTEMASSALDFGDVPTARKCLLEALQLLS</sequence>
<comment type="similarity">
    <text evidence="3">Belongs to the VTA1 family.</text>
</comment>
<evidence type="ECO:0000256" key="2">
    <source>
        <dbReference type="ARBA" id="ARBA00004496"/>
    </source>
</evidence>
<dbReference type="EMBL" id="CAXAMM010038573">
    <property type="protein sequence ID" value="CAK9079068.1"/>
    <property type="molecule type" value="Genomic_DNA"/>
</dbReference>
<evidence type="ECO:0000256" key="1">
    <source>
        <dbReference type="ARBA" id="ARBA00004481"/>
    </source>
</evidence>
<keyword evidence="4" id="KW-0813">Transport</keyword>
<evidence type="ECO:0000256" key="7">
    <source>
        <dbReference type="ARBA" id="ARBA00022927"/>
    </source>
</evidence>
<accession>A0ABP0PU18</accession>
<dbReference type="Gene3D" id="1.25.40.270">
    <property type="entry name" value="Vacuolar protein sorting-associated protein vta1"/>
    <property type="match status" value="1"/>
</dbReference>
<keyword evidence="7" id="KW-0653">Protein transport</keyword>